<comment type="pathway">
    <text evidence="2">Lipid metabolism; fatty acid beta-oxidation.</text>
</comment>
<dbReference type="InterPro" id="IPR001753">
    <property type="entry name" value="Enoyl-CoA_hydra/iso"/>
</dbReference>
<dbReference type="Proteomes" id="UP000031737">
    <property type="component" value="Unassembled WGS sequence"/>
</dbReference>
<keyword evidence="5" id="KW-0276">Fatty acid metabolism</keyword>
<evidence type="ECO:0000256" key="2">
    <source>
        <dbReference type="ARBA" id="ARBA00005005"/>
    </source>
</evidence>
<dbReference type="AlphaFoldDB" id="A0A061JCC0"/>
<comment type="similarity">
    <text evidence="3 18">Belongs to the enoyl-CoA hydratase/isomerase family.</text>
</comment>
<dbReference type="SUPFAM" id="SSF52096">
    <property type="entry name" value="ClpP/crotonase"/>
    <property type="match status" value="1"/>
</dbReference>
<evidence type="ECO:0000256" key="13">
    <source>
        <dbReference type="ARBA" id="ARBA00052376"/>
    </source>
</evidence>
<evidence type="ECO:0000313" key="20">
    <source>
        <dbReference type="EMBL" id="ESL12010.1"/>
    </source>
</evidence>
<dbReference type="GO" id="GO:0004165">
    <property type="term" value="F:delta(3)-delta(2)-enoyl-CoA isomerase activity"/>
    <property type="evidence" value="ECO:0007669"/>
    <property type="project" value="UniProtKB-EC"/>
</dbReference>
<keyword evidence="7" id="KW-0007">Acetylation</keyword>
<feature type="region of interest" description="Disordered" evidence="19">
    <location>
        <begin position="32"/>
        <end position="91"/>
    </location>
</feature>
<comment type="catalytic activity">
    <reaction evidence="12">
        <text>(2E)-tetradecenoyl-CoA = (3Z)-tetradecenoyl-CoA</text>
        <dbReference type="Rhea" id="RHEA:29847"/>
        <dbReference type="ChEBI" id="CHEBI:61405"/>
        <dbReference type="ChEBI" id="CHEBI:61968"/>
    </reaction>
    <physiologicalReaction direction="right-to-left" evidence="12">
        <dbReference type="Rhea" id="RHEA:29849"/>
    </physiologicalReaction>
</comment>
<evidence type="ECO:0000256" key="19">
    <source>
        <dbReference type="SAM" id="MobiDB-lite"/>
    </source>
</evidence>
<dbReference type="PANTHER" id="PTHR11941:SF45">
    <property type="entry name" value="ENOYL-COA DELTA ISOMERASE 1, MITOCHONDRIAL"/>
    <property type="match status" value="1"/>
</dbReference>
<dbReference type="PANTHER" id="PTHR11941">
    <property type="entry name" value="ENOYL-COA HYDRATASE-RELATED"/>
    <property type="match status" value="1"/>
</dbReference>
<keyword evidence="9" id="KW-0496">Mitochondrion</keyword>
<comment type="catalytic activity">
    <reaction evidence="13">
        <text>(3Z)-dodecenoyl-CoA = (2E)-dodecenoyl-CoA</text>
        <dbReference type="Rhea" id="RHEA:23716"/>
        <dbReference type="ChEBI" id="CHEBI:57330"/>
        <dbReference type="ChEBI" id="CHEBI:58543"/>
        <dbReference type="EC" id="5.3.3.8"/>
    </reaction>
    <physiologicalReaction direction="left-to-right" evidence="13">
        <dbReference type="Rhea" id="RHEA:23717"/>
    </physiologicalReaction>
</comment>
<dbReference type="InterPro" id="IPR018376">
    <property type="entry name" value="Enoyl-CoA_hyd/isom_CS"/>
</dbReference>
<comment type="subcellular location">
    <subcellularLocation>
        <location evidence="1">Mitochondrion matrix</location>
    </subcellularLocation>
</comment>
<evidence type="ECO:0000256" key="5">
    <source>
        <dbReference type="ARBA" id="ARBA00022832"/>
    </source>
</evidence>
<evidence type="ECO:0000256" key="16">
    <source>
        <dbReference type="ARBA" id="ARBA00068317"/>
    </source>
</evidence>
<dbReference type="OrthoDB" id="276466at2759"/>
<evidence type="ECO:0000256" key="14">
    <source>
        <dbReference type="ARBA" id="ARBA00052542"/>
    </source>
</evidence>
<dbReference type="PROSITE" id="PS00166">
    <property type="entry name" value="ENOYL_COA_HYDRATASE"/>
    <property type="match status" value="1"/>
</dbReference>
<keyword evidence="6" id="KW-0809">Transit peptide</keyword>
<dbReference type="EMBL" id="AUPL01000230">
    <property type="protein sequence ID" value="ESL12010.1"/>
    <property type="molecule type" value="Genomic_DNA"/>
</dbReference>
<comment type="catalytic activity">
    <reaction evidence="14">
        <text>(3Z)-octenoyl-CoA = (2E)-octenoyl-CoA</text>
        <dbReference type="Rhea" id="RHEA:46044"/>
        <dbReference type="ChEBI" id="CHEBI:62242"/>
        <dbReference type="ChEBI" id="CHEBI:85640"/>
    </reaction>
    <physiologicalReaction direction="left-to-right" evidence="14">
        <dbReference type="Rhea" id="RHEA:46045"/>
    </physiologicalReaction>
</comment>
<evidence type="ECO:0000256" key="18">
    <source>
        <dbReference type="RuleBase" id="RU003707"/>
    </source>
</evidence>
<evidence type="ECO:0000256" key="8">
    <source>
        <dbReference type="ARBA" id="ARBA00023098"/>
    </source>
</evidence>
<comment type="catalytic activity">
    <reaction evidence="11">
        <text>(3Z)-decenoyl-CoA = (2E)-decenoyl-CoA</text>
        <dbReference type="Rhea" id="RHEA:77195"/>
        <dbReference type="ChEBI" id="CHEBI:61406"/>
        <dbReference type="ChEBI" id="CHEBI:195601"/>
    </reaction>
    <physiologicalReaction direction="left-to-right" evidence="11">
        <dbReference type="Rhea" id="RHEA:77196"/>
    </physiologicalReaction>
</comment>
<evidence type="ECO:0000256" key="7">
    <source>
        <dbReference type="ARBA" id="ARBA00022990"/>
    </source>
</evidence>
<accession>A0A061JCC0</accession>
<protein>
    <recommendedName>
        <fullName evidence="16">Enoyl-CoA delta isomerase 1, mitochondrial</fullName>
    </recommendedName>
    <alternativeName>
        <fullName evidence="17">3,2-trans-enoyl-CoA isomerase</fullName>
    </alternativeName>
</protein>
<evidence type="ECO:0000313" key="21">
    <source>
        <dbReference type="Proteomes" id="UP000031737"/>
    </source>
</evidence>
<dbReference type="GO" id="GO:0006635">
    <property type="term" value="P:fatty acid beta-oxidation"/>
    <property type="evidence" value="ECO:0007669"/>
    <property type="project" value="TreeGrafter"/>
</dbReference>
<name>A0A061JCC0_TRYRA</name>
<reference evidence="20 21" key="1">
    <citation type="submission" date="2013-07" db="EMBL/GenBank/DDBJ databases">
        <authorList>
            <person name="Stoco P.H."/>
            <person name="Wagner G."/>
            <person name="Gerber A."/>
            <person name="Zaha A."/>
            <person name="Thompson C."/>
            <person name="Bartholomeu D.C."/>
            <person name="Luckemeyer D.D."/>
            <person name="Bahia D."/>
            <person name="Loreto E."/>
            <person name="Prestes E.B."/>
            <person name="Lima F.M."/>
            <person name="Rodrigues-Luiz G."/>
            <person name="Vallejo G.A."/>
            <person name="Filho J.F."/>
            <person name="Monteiro K.M."/>
            <person name="Tyler K.M."/>
            <person name="de Almeida L.G."/>
            <person name="Ortiz M.F."/>
            <person name="Siervo M.A."/>
            <person name="de Moraes M.H."/>
            <person name="Cunha O.L."/>
            <person name="Mendonca-Neto R."/>
            <person name="Silva R."/>
            <person name="Teixeira S.M."/>
            <person name="Murta S.M."/>
            <person name="Sincero T.C."/>
            <person name="Mendes T.A."/>
            <person name="Urmenyi T.P."/>
            <person name="Silva V.G."/>
            <person name="da Rocha W.D."/>
            <person name="Andersson B."/>
            <person name="Romanha A.J."/>
            <person name="Steindel M."/>
            <person name="de Vasconcelos A.T."/>
            <person name="Grisard E.C."/>
        </authorList>
    </citation>
    <scope>NUCLEOTIDE SEQUENCE [LARGE SCALE GENOMIC DNA]</scope>
    <source>
        <strain evidence="20 21">SC58</strain>
    </source>
</reference>
<evidence type="ECO:0000256" key="1">
    <source>
        <dbReference type="ARBA" id="ARBA00004305"/>
    </source>
</evidence>
<evidence type="ECO:0000256" key="12">
    <source>
        <dbReference type="ARBA" id="ARBA00051293"/>
    </source>
</evidence>
<dbReference type="GO" id="GO:0005759">
    <property type="term" value="C:mitochondrial matrix"/>
    <property type="evidence" value="ECO:0007669"/>
    <property type="project" value="UniProtKB-SubCell"/>
</dbReference>
<dbReference type="CDD" id="cd06558">
    <property type="entry name" value="crotonase-like"/>
    <property type="match status" value="1"/>
</dbReference>
<organism evidence="20 21">
    <name type="scientific">Trypanosoma rangeli SC58</name>
    <dbReference type="NCBI Taxonomy" id="429131"/>
    <lineage>
        <taxon>Eukaryota</taxon>
        <taxon>Discoba</taxon>
        <taxon>Euglenozoa</taxon>
        <taxon>Kinetoplastea</taxon>
        <taxon>Metakinetoplastina</taxon>
        <taxon>Trypanosomatida</taxon>
        <taxon>Trypanosomatidae</taxon>
        <taxon>Trypanosoma</taxon>
        <taxon>Herpetosoma</taxon>
    </lineage>
</organism>
<gene>
    <name evidence="20" type="ORF">TRSC58_00230</name>
</gene>
<comment type="function">
    <text evidence="15">Key enzyme of fatty acid beta-oxidation. Able to isomerize both 3-cis (3Z) and 3-trans (3E) double bonds into the 2-trans (2E) form in a range of enoyl-CoA species, with a preference for (3Z)-enoyl-CoAs over (3E)-enoyl-CoAs. The catalytic efficiency of this enzyme is not affected by the fatty acyl chain length.</text>
</comment>
<dbReference type="VEuPathDB" id="TriTrypDB:TRSC58_00230"/>
<evidence type="ECO:0000256" key="15">
    <source>
        <dbReference type="ARBA" id="ARBA00056147"/>
    </source>
</evidence>
<keyword evidence="8" id="KW-0443">Lipid metabolism</keyword>
<comment type="subunit">
    <text evidence="4">Homotrimer.</text>
</comment>
<dbReference type="Gene3D" id="3.90.226.10">
    <property type="entry name" value="2-enoyl-CoA Hydratase, Chain A, domain 1"/>
    <property type="match status" value="1"/>
</dbReference>
<dbReference type="Gene3D" id="6.10.250.170">
    <property type="match status" value="1"/>
</dbReference>
<evidence type="ECO:0000256" key="10">
    <source>
        <dbReference type="ARBA" id="ARBA00023235"/>
    </source>
</evidence>
<dbReference type="Pfam" id="PF00378">
    <property type="entry name" value="ECH_1"/>
    <property type="match status" value="1"/>
</dbReference>
<sequence>MRRVVASYLCAQRPTQCAATAVAALAFHTSMRRQGTRQGPPAGVPPELRAPPQGSRPPQHDHQPPEAHAPPEENFEPPQKPTEPPKTLKIDTNAKGITTVQLGRPPVNSLSLEVFEELNKWMLWLGSDEGCNSVILTSAIPTVFSAGLDINEMYKPQPERLRRFWQAFQETWLILNSFPKPIIAAINGNSPAGGCTLSLGADFRVMARHPAGRPDRLYRIGLNETKLGITAPAWVIPAYAYVVGSRNAERMLQLGETPTADEALKLGLVDAVVEEEQLREAALREAERFMAIPQQSRWMSRDMMRREFLQHIATDEDREYDTQFVVELMMNSEVQNGLGAYMARLKGQQVRK</sequence>
<comment type="caution">
    <text evidence="20">The sequence shown here is derived from an EMBL/GenBank/DDBJ whole genome shotgun (WGS) entry which is preliminary data.</text>
</comment>
<feature type="compositionally biased region" description="Basic and acidic residues" evidence="19">
    <location>
        <begin position="58"/>
        <end position="71"/>
    </location>
</feature>
<evidence type="ECO:0000256" key="3">
    <source>
        <dbReference type="ARBA" id="ARBA00005254"/>
    </source>
</evidence>
<evidence type="ECO:0000256" key="9">
    <source>
        <dbReference type="ARBA" id="ARBA00023128"/>
    </source>
</evidence>
<dbReference type="InterPro" id="IPR029045">
    <property type="entry name" value="ClpP/crotonase-like_dom_sf"/>
</dbReference>
<dbReference type="FunFam" id="3.90.226.10:FF:000034">
    <property type="entry name" value="Enoyl-CoA delta isomerase 1"/>
    <property type="match status" value="1"/>
</dbReference>
<evidence type="ECO:0000256" key="17">
    <source>
        <dbReference type="ARBA" id="ARBA00083575"/>
    </source>
</evidence>
<evidence type="ECO:0000256" key="4">
    <source>
        <dbReference type="ARBA" id="ARBA00011233"/>
    </source>
</evidence>
<evidence type="ECO:0000256" key="6">
    <source>
        <dbReference type="ARBA" id="ARBA00022946"/>
    </source>
</evidence>
<evidence type="ECO:0000256" key="11">
    <source>
        <dbReference type="ARBA" id="ARBA00050938"/>
    </source>
</evidence>
<keyword evidence="10 20" id="KW-0413">Isomerase</keyword>
<keyword evidence="21" id="KW-1185">Reference proteome</keyword>
<proteinExistence type="inferred from homology"/>